<comment type="caution">
    <text evidence="4">The sequence shown here is derived from an EMBL/GenBank/DDBJ whole genome shotgun (WGS) entry which is preliminary data.</text>
</comment>
<dbReference type="GO" id="GO:0000723">
    <property type="term" value="P:telomere maintenance"/>
    <property type="evidence" value="ECO:0007669"/>
    <property type="project" value="TreeGrafter"/>
</dbReference>
<dbReference type="GO" id="GO:0003678">
    <property type="term" value="F:DNA helicase activity"/>
    <property type="evidence" value="ECO:0007669"/>
    <property type="project" value="InterPro"/>
</dbReference>
<feature type="domain" description="Ku70/Ku80 C-terminal arm" evidence="3">
    <location>
        <begin position="132"/>
        <end position="176"/>
    </location>
</feature>
<reference evidence="4 5" key="1">
    <citation type="journal article" date="2011" name="Cell">
        <title>The monarch butterfly genome yields insights into long-distance migration.</title>
        <authorList>
            <person name="Zhan S."/>
            <person name="Merlin C."/>
            <person name="Boore J.L."/>
            <person name="Reppert S.M."/>
        </authorList>
    </citation>
    <scope>NUCLEOTIDE SEQUENCE [LARGE SCALE GENOMIC DNA]</scope>
    <source>
        <strain evidence="4">F-2</strain>
    </source>
</reference>
<evidence type="ECO:0000256" key="1">
    <source>
        <dbReference type="ARBA" id="ARBA00023125"/>
    </source>
</evidence>
<dbReference type="Gene3D" id="2.40.290.10">
    <property type="match status" value="1"/>
</dbReference>
<dbReference type="GO" id="GO:0042162">
    <property type="term" value="F:telomeric DNA binding"/>
    <property type="evidence" value="ECO:0007669"/>
    <property type="project" value="TreeGrafter"/>
</dbReference>
<keyword evidence="5" id="KW-1185">Reference proteome</keyword>
<evidence type="ECO:0000259" key="2">
    <source>
        <dbReference type="Pfam" id="PF02735"/>
    </source>
</evidence>
<dbReference type="STRING" id="278856.A0A212EW55"/>
<evidence type="ECO:0000313" key="5">
    <source>
        <dbReference type="Proteomes" id="UP000007151"/>
    </source>
</evidence>
<dbReference type="GO" id="GO:0003690">
    <property type="term" value="F:double-stranded DNA binding"/>
    <property type="evidence" value="ECO:0007669"/>
    <property type="project" value="TreeGrafter"/>
</dbReference>
<accession>A0A212EW55</accession>
<proteinExistence type="predicted"/>
<dbReference type="Proteomes" id="UP000007151">
    <property type="component" value="Unassembled WGS sequence"/>
</dbReference>
<keyword evidence="1" id="KW-0238">DNA-binding</keyword>
<dbReference type="Pfam" id="PF02735">
    <property type="entry name" value="Ku"/>
    <property type="match status" value="1"/>
</dbReference>
<sequence length="271" mass="31101">MMKLLGFKPASIICKEKWYFKIGQFLYPNESIIEGSTVAFKALHEACTVMKMVALCILCTRVNSRPVIVALSPCVKPLNLNIDIGFDIVNIPFVEHVRELNVEEDVIEDESLVVESAHKELMKGIINNTIIDYRPDMFEDPKLQSKYRAIEALALDEDETEPFVDTTKPSIERFQNLPDDLFEELFGPFASMTLKRSCPKVPSQQNKKPKIENFDEELFNTKLKEKKIESYTVPQLKNILKYKNIQNLPALNGLKKAELVNLVYTHCDEEK</sequence>
<organism evidence="4 5">
    <name type="scientific">Danaus plexippus plexippus</name>
    <dbReference type="NCBI Taxonomy" id="278856"/>
    <lineage>
        <taxon>Eukaryota</taxon>
        <taxon>Metazoa</taxon>
        <taxon>Ecdysozoa</taxon>
        <taxon>Arthropoda</taxon>
        <taxon>Hexapoda</taxon>
        <taxon>Insecta</taxon>
        <taxon>Pterygota</taxon>
        <taxon>Neoptera</taxon>
        <taxon>Endopterygota</taxon>
        <taxon>Lepidoptera</taxon>
        <taxon>Glossata</taxon>
        <taxon>Ditrysia</taxon>
        <taxon>Papilionoidea</taxon>
        <taxon>Nymphalidae</taxon>
        <taxon>Danainae</taxon>
        <taxon>Danaini</taxon>
        <taxon>Danaina</taxon>
        <taxon>Danaus</taxon>
        <taxon>Danaus</taxon>
    </lineage>
</organism>
<dbReference type="eggNOG" id="KOG2327">
    <property type="taxonomic scope" value="Eukaryota"/>
</dbReference>
<dbReference type="InterPro" id="IPR005160">
    <property type="entry name" value="Ku_C"/>
</dbReference>
<dbReference type="Gene3D" id="1.10.1600.10">
    <property type="match status" value="1"/>
</dbReference>
<evidence type="ECO:0000313" key="4">
    <source>
        <dbReference type="EMBL" id="OWR45709.1"/>
    </source>
</evidence>
<dbReference type="PANTHER" id="PTHR12604:SF2">
    <property type="entry name" value="X-RAY REPAIR CROSS-COMPLEMENTING PROTEIN 6"/>
    <property type="match status" value="1"/>
</dbReference>
<protein>
    <submittedName>
        <fullName evidence="4">P70 Ku lupus autoantigen</fullName>
    </submittedName>
</protein>
<dbReference type="GO" id="GO:0043564">
    <property type="term" value="C:Ku70:Ku80 complex"/>
    <property type="evidence" value="ECO:0007669"/>
    <property type="project" value="TreeGrafter"/>
</dbReference>
<dbReference type="InterPro" id="IPR016194">
    <property type="entry name" value="SPOC-like_C_dom_sf"/>
</dbReference>
<dbReference type="Pfam" id="PF03730">
    <property type="entry name" value="Ku_C"/>
    <property type="match status" value="1"/>
</dbReference>
<dbReference type="InParanoid" id="A0A212EW55"/>
<gene>
    <name evidence="4" type="ORF">KGM_211792</name>
</gene>
<dbReference type="SUPFAM" id="SSF100939">
    <property type="entry name" value="SPOC domain-like"/>
    <property type="match status" value="1"/>
</dbReference>
<dbReference type="PANTHER" id="PTHR12604">
    <property type="entry name" value="KU AUTOANTIGEN DNA HELICASE"/>
    <property type="match status" value="1"/>
</dbReference>
<name>A0A212EW55_DANPL</name>
<dbReference type="InterPro" id="IPR006164">
    <property type="entry name" value="DNA_bd_Ku70/Ku80"/>
</dbReference>
<dbReference type="KEGG" id="dpl:KGM_211792"/>
<evidence type="ECO:0000259" key="3">
    <source>
        <dbReference type="Pfam" id="PF03730"/>
    </source>
</evidence>
<dbReference type="GO" id="GO:0006303">
    <property type="term" value="P:double-strand break repair via nonhomologous end joining"/>
    <property type="evidence" value="ECO:0007669"/>
    <property type="project" value="InterPro"/>
</dbReference>
<dbReference type="EMBL" id="AGBW02012080">
    <property type="protein sequence ID" value="OWR45709.1"/>
    <property type="molecule type" value="Genomic_DNA"/>
</dbReference>
<dbReference type="AlphaFoldDB" id="A0A212EW55"/>
<feature type="domain" description="Ku" evidence="2">
    <location>
        <begin position="2"/>
        <end position="103"/>
    </location>
</feature>